<accession>A0A0A8ZSJ8</accession>
<keyword evidence="1" id="KW-0472">Membrane</keyword>
<reference evidence="2" key="2">
    <citation type="journal article" date="2015" name="Data Brief">
        <title>Shoot transcriptome of the giant reed, Arundo donax.</title>
        <authorList>
            <person name="Barrero R.A."/>
            <person name="Guerrero F.D."/>
            <person name="Moolhuijzen P."/>
            <person name="Goolsby J.A."/>
            <person name="Tidwell J."/>
            <person name="Bellgard S.E."/>
            <person name="Bellgard M.I."/>
        </authorList>
    </citation>
    <scope>NUCLEOTIDE SEQUENCE</scope>
    <source>
        <tissue evidence="2">Shoot tissue taken approximately 20 cm above the soil surface</tissue>
    </source>
</reference>
<reference evidence="2" key="1">
    <citation type="submission" date="2014-09" db="EMBL/GenBank/DDBJ databases">
        <authorList>
            <person name="Magalhaes I.L.F."/>
            <person name="Oliveira U."/>
            <person name="Santos F.R."/>
            <person name="Vidigal T.H.D.A."/>
            <person name="Brescovit A.D."/>
            <person name="Santos A.J."/>
        </authorList>
    </citation>
    <scope>NUCLEOTIDE SEQUENCE</scope>
    <source>
        <tissue evidence="2">Shoot tissue taken approximately 20 cm above the soil surface</tissue>
    </source>
</reference>
<protein>
    <submittedName>
        <fullName evidence="2">Uncharacterized protein</fullName>
    </submittedName>
</protein>
<feature type="transmembrane region" description="Helical" evidence="1">
    <location>
        <begin position="7"/>
        <end position="26"/>
    </location>
</feature>
<evidence type="ECO:0000256" key="1">
    <source>
        <dbReference type="SAM" id="Phobius"/>
    </source>
</evidence>
<keyword evidence="1" id="KW-1133">Transmembrane helix</keyword>
<name>A0A0A8ZSJ8_ARUDO</name>
<keyword evidence="1" id="KW-0812">Transmembrane</keyword>
<dbReference type="AlphaFoldDB" id="A0A0A8ZSJ8"/>
<proteinExistence type="predicted"/>
<organism evidence="2">
    <name type="scientific">Arundo donax</name>
    <name type="common">Giant reed</name>
    <name type="synonym">Donax arundinaceus</name>
    <dbReference type="NCBI Taxonomy" id="35708"/>
    <lineage>
        <taxon>Eukaryota</taxon>
        <taxon>Viridiplantae</taxon>
        <taxon>Streptophyta</taxon>
        <taxon>Embryophyta</taxon>
        <taxon>Tracheophyta</taxon>
        <taxon>Spermatophyta</taxon>
        <taxon>Magnoliopsida</taxon>
        <taxon>Liliopsida</taxon>
        <taxon>Poales</taxon>
        <taxon>Poaceae</taxon>
        <taxon>PACMAD clade</taxon>
        <taxon>Arundinoideae</taxon>
        <taxon>Arundineae</taxon>
        <taxon>Arundo</taxon>
    </lineage>
</organism>
<dbReference type="EMBL" id="GBRH01257267">
    <property type="protein sequence ID" value="JAD40628.1"/>
    <property type="molecule type" value="Transcribed_RNA"/>
</dbReference>
<sequence length="35" mass="4366">MHWSYRCAYSTILFIHSVSWMFYFTYDIICHTGER</sequence>
<evidence type="ECO:0000313" key="2">
    <source>
        <dbReference type="EMBL" id="JAD40628.1"/>
    </source>
</evidence>